<keyword evidence="12" id="KW-1185">Reference proteome</keyword>
<keyword evidence="8" id="KW-0067">ATP-binding</keyword>
<gene>
    <name evidence="11" type="ORF">CKO28_22050</name>
</gene>
<evidence type="ECO:0000256" key="4">
    <source>
        <dbReference type="ARBA" id="ARBA00022490"/>
    </source>
</evidence>
<name>A0ABS1DJR5_9PROT</name>
<evidence type="ECO:0000256" key="3">
    <source>
        <dbReference type="ARBA" id="ARBA00019010"/>
    </source>
</evidence>
<evidence type="ECO:0000313" key="12">
    <source>
        <dbReference type="Proteomes" id="UP001296873"/>
    </source>
</evidence>
<comment type="similarity">
    <text evidence="2">Belongs to the TsaE family.</text>
</comment>
<dbReference type="InterPro" id="IPR003442">
    <property type="entry name" value="T6A_TsaE"/>
</dbReference>
<evidence type="ECO:0000256" key="8">
    <source>
        <dbReference type="ARBA" id="ARBA00022840"/>
    </source>
</evidence>
<dbReference type="Pfam" id="PF02367">
    <property type="entry name" value="TsaE"/>
    <property type="match status" value="1"/>
</dbReference>
<evidence type="ECO:0000256" key="7">
    <source>
        <dbReference type="ARBA" id="ARBA00022741"/>
    </source>
</evidence>
<protein>
    <recommendedName>
        <fullName evidence="3">tRNA threonylcarbamoyladenosine biosynthesis protein TsaE</fullName>
    </recommendedName>
    <alternativeName>
        <fullName evidence="10">t(6)A37 threonylcarbamoyladenosine biosynthesis protein TsaE</fullName>
    </alternativeName>
</protein>
<dbReference type="RefSeq" id="WP_200343149.1">
    <property type="nucleotide sequence ID" value="NZ_NRRL01000110.1"/>
</dbReference>
<proteinExistence type="inferred from homology"/>
<accession>A0ABS1DJR5</accession>
<dbReference type="SUPFAM" id="SSF52540">
    <property type="entry name" value="P-loop containing nucleoside triphosphate hydrolases"/>
    <property type="match status" value="1"/>
</dbReference>
<dbReference type="EMBL" id="NRRL01000110">
    <property type="protein sequence ID" value="MBK1670707.1"/>
    <property type="molecule type" value="Genomic_DNA"/>
</dbReference>
<keyword evidence="4" id="KW-0963">Cytoplasm</keyword>
<dbReference type="PANTHER" id="PTHR33540:SF2">
    <property type="entry name" value="TRNA THREONYLCARBAMOYLADENOSINE BIOSYNTHESIS PROTEIN TSAE"/>
    <property type="match status" value="1"/>
</dbReference>
<comment type="caution">
    <text evidence="11">The sequence shown here is derived from an EMBL/GenBank/DDBJ whole genome shotgun (WGS) entry which is preliminary data.</text>
</comment>
<evidence type="ECO:0000256" key="6">
    <source>
        <dbReference type="ARBA" id="ARBA00022723"/>
    </source>
</evidence>
<comment type="subcellular location">
    <subcellularLocation>
        <location evidence="1">Cytoplasm</location>
    </subcellularLocation>
</comment>
<keyword evidence="7" id="KW-0547">Nucleotide-binding</keyword>
<evidence type="ECO:0000256" key="1">
    <source>
        <dbReference type="ARBA" id="ARBA00004496"/>
    </source>
</evidence>
<evidence type="ECO:0000256" key="10">
    <source>
        <dbReference type="ARBA" id="ARBA00032441"/>
    </source>
</evidence>
<keyword evidence="5" id="KW-0819">tRNA processing</keyword>
<dbReference type="Proteomes" id="UP001296873">
    <property type="component" value="Unassembled WGS sequence"/>
</dbReference>
<keyword evidence="9" id="KW-0460">Magnesium</keyword>
<evidence type="ECO:0000256" key="5">
    <source>
        <dbReference type="ARBA" id="ARBA00022694"/>
    </source>
</evidence>
<dbReference type="InterPro" id="IPR027417">
    <property type="entry name" value="P-loop_NTPase"/>
</dbReference>
<reference evidence="11 12" key="1">
    <citation type="journal article" date="2020" name="Microorganisms">
        <title>Osmotic Adaptation and Compatible Solute Biosynthesis of Phototrophic Bacteria as Revealed from Genome Analyses.</title>
        <authorList>
            <person name="Imhoff J.F."/>
            <person name="Rahn T."/>
            <person name="Kunzel S."/>
            <person name="Keller A."/>
            <person name="Neulinger S.C."/>
        </authorList>
    </citation>
    <scope>NUCLEOTIDE SEQUENCE [LARGE SCALE GENOMIC DNA]</scope>
    <source>
        <strain evidence="11 12">DSM 9895</strain>
    </source>
</reference>
<keyword evidence="6" id="KW-0479">Metal-binding</keyword>
<sequence>MAESPAAEALSIPLPQPADTQTLGRRLADVVRPGDLIALTGDLGAGKTALARALIASLRDPRGADASGEEVPSPTFTLVQTYDRLSAEGAPLTVWHFDLYRLGAPEEIDELGWEEALAGGLVLVEWPDRLGARLPAPRLDVTLVYAGDDGHSAPAGRVAVLQGGAGWAGRIDALAGPAPPG</sequence>
<evidence type="ECO:0000256" key="2">
    <source>
        <dbReference type="ARBA" id="ARBA00007599"/>
    </source>
</evidence>
<organism evidence="11 12">
    <name type="scientific">Rhodovibrio sodomensis</name>
    <dbReference type="NCBI Taxonomy" id="1088"/>
    <lineage>
        <taxon>Bacteria</taxon>
        <taxon>Pseudomonadati</taxon>
        <taxon>Pseudomonadota</taxon>
        <taxon>Alphaproteobacteria</taxon>
        <taxon>Rhodospirillales</taxon>
        <taxon>Rhodovibrionaceae</taxon>
        <taxon>Rhodovibrio</taxon>
    </lineage>
</organism>
<dbReference type="Gene3D" id="3.40.50.300">
    <property type="entry name" value="P-loop containing nucleotide triphosphate hydrolases"/>
    <property type="match status" value="1"/>
</dbReference>
<evidence type="ECO:0000313" key="11">
    <source>
        <dbReference type="EMBL" id="MBK1670707.1"/>
    </source>
</evidence>
<dbReference type="PANTHER" id="PTHR33540">
    <property type="entry name" value="TRNA THREONYLCARBAMOYLADENOSINE BIOSYNTHESIS PROTEIN TSAE"/>
    <property type="match status" value="1"/>
</dbReference>
<evidence type="ECO:0000256" key="9">
    <source>
        <dbReference type="ARBA" id="ARBA00022842"/>
    </source>
</evidence>
<dbReference type="NCBIfam" id="TIGR00150">
    <property type="entry name" value="T6A_YjeE"/>
    <property type="match status" value="1"/>
</dbReference>